<reference evidence="2" key="1">
    <citation type="submission" date="2023-03" db="EMBL/GenBank/DDBJ databases">
        <title>Massive genome expansion in bonnet fungi (Mycena s.s.) driven by repeated elements and novel gene families across ecological guilds.</title>
        <authorList>
            <consortium name="Lawrence Berkeley National Laboratory"/>
            <person name="Harder C.B."/>
            <person name="Miyauchi S."/>
            <person name="Viragh M."/>
            <person name="Kuo A."/>
            <person name="Thoen E."/>
            <person name="Andreopoulos B."/>
            <person name="Lu D."/>
            <person name="Skrede I."/>
            <person name="Drula E."/>
            <person name="Henrissat B."/>
            <person name="Morin E."/>
            <person name="Kohler A."/>
            <person name="Barry K."/>
            <person name="LaButti K."/>
            <person name="Morin E."/>
            <person name="Salamov A."/>
            <person name="Lipzen A."/>
            <person name="Mereny Z."/>
            <person name="Hegedus B."/>
            <person name="Baldrian P."/>
            <person name="Stursova M."/>
            <person name="Weitz H."/>
            <person name="Taylor A."/>
            <person name="Grigoriev I.V."/>
            <person name="Nagy L.G."/>
            <person name="Martin F."/>
            <person name="Kauserud H."/>
        </authorList>
    </citation>
    <scope>NUCLEOTIDE SEQUENCE</scope>
    <source>
        <strain evidence="2">CBHHK182m</strain>
    </source>
</reference>
<accession>A0AAD7HRE9</accession>
<keyword evidence="1" id="KW-0472">Membrane</keyword>
<feature type="transmembrane region" description="Helical" evidence="1">
    <location>
        <begin position="158"/>
        <end position="186"/>
    </location>
</feature>
<evidence type="ECO:0000256" key="1">
    <source>
        <dbReference type="SAM" id="Phobius"/>
    </source>
</evidence>
<dbReference type="PANTHER" id="PTHR40465">
    <property type="entry name" value="CHROMOSOME 1, WHOLE GENOME SHOTGUN SEQUENCE"/>
    <property type="match status" value="1"/>
</dbReference>
<sequence length="340" mass="37440">MPSIPAVFPFTPVPWLTFESQDLTLGADLFLQGVLCAQFAHYTNVNQRDSVWIKLFVAGLALLTTLKTIQVLAMISVQNVVLFESPGATHDVGSREWLGLMNLMFEASIAFYVQLFFCHRLWTLSHNVYIIIVAISLFTSALVTASAAAYFATKSTRIAGHLILTHLGLATGGDLLQTGSIVFYLLRHSQAVLRHGPVASMLGSLLRLSIQAIRRTRSILSGPTLAFEISIIANIMLPKLYAIAAMWTLNSRDEIRSVATRPDLPSFLEMGVGDTTAPEVPKLHAGGNDMTDANLINAPKNIQPNFAERKAWERCTDLDMQRTSKFQLSINPVEKGLLRS</sequence>
<evidence type="ECO:0000313" key="3">
    <source>
        <dbReference type="Proteomes" id="UP001215598"/>
    </source>
</evidence>
<comment type="caution">
    <text evidence="2">The sequence shown here is derived from an EMBL/GenBank/DDBJ whole genome shotgun (WGS) entry which is preliminary data.</text>
</comment>
<organism evidence="2 3">
    <name type="scientific">Mycena metata</name>
    <dbReference type="NCBI Taxonomy" id="1033252"/>
    <lineage>
        <taxon>Eukaryota</taxon>
        <taxon>Fungi</taxon>
        <taxon>Dikarya</taxon>
        <taxon>Basidiomycota</taxon>
        <taxon>Agaricomycotina</taxon>
        <taxon>Agaricomycetes</taxon>
        <taxon>Agaricomycetidae</taxon>
        <taxon>Agaricales</taxon>
        <taxon>Marasmiineae</taxon>
        <taxon>Mycenaceae</taxon>
        <taxon>Mycena</taxon>
    </lineage>
</organism>
<feature type="transmembrane region" description="Helical" evidence="1">
    <location>
        <begin position="55"/>
        <end position="77"/>
    </location>
</feature>
<name>A0AAD7HRE9_9AGAR</name>
<evidence type="ECO:0000313" key="2">
    <source>
        <dbReference type="EMBL" id="KAJ7725712.1"/>
    </source>
</evidence>
<dbReference type="PANTHER" id="PTHR40465:SF1">
    <property type="entry name" value="DUF6534 DOMAIN-CONTAINING PROTEIN"/>
    <property type="match status" value="1"/>
</dbReference>
<proteinExistence type="predicted"/>
<dbReference type="EMBL" id="JARKIB010000192">
    <property type="protein sequence ID" value="KAJ7725712.1"/>
    <property type="molecule type" value="Genomic_DNA"/>
</dbReference>
<keyword evidence="1" id="KW-1133">Transmembrane helix</keyword>
<gene>
    <name evidence="2" type="ORF">B0H16DRAFT_1895039</name>
</gene>
<dbReference type="AlphaFoldDB" id="A0AAD7HRE9"/>
<keyword evidence="3" id="KW-1185">Reference proteome</keyword>
<keyword evidence="1" id="KW-0812">Transmembrane</keyword>
<protein>
    <submittedName>
        <fullName evidence="2">Uncharacterized protein</fullName>
    </submittedName>
</protein>
<feature type="transmembrane region" description="Helical" evidence="1">
    <location>
        <begin position="97"/>
        <end position="117"/>
    </location>
</feature>
<feature type="transmembrane region" description="Helical" evidence="1">
    <location>
        <begin position="129"/>
        <end position="152"/>
    </location>
</feature>
<dbReference type="Proteomes" id="UP001215598">
    <property type="component" value="Unassembled WGS sequence"/>
</dbReference>